<evidence type="ECO:0000256" key="1">
    <source>
        <dbReference type="SAM" id="MobiDB-lite"/>
    </source>
</evidence>
<dbReference type="Proteomes" id="UP000031572">
    <property type="component" value="Unassembled WGS sequence"/>
</dbReference>
<gene>
    <name evidence="2" type="ORF">TSA66_13335</name>
</gene>
<evidence type="ECO:0000313" key="3">
    <source>
        <dbReference type="Proteomes" id="UP000031572"/>
    </source>
</evidence>
<dbReference type="OrthoDB" id="8896410at2"/>
<comment type="caution">
    <text evidence="2">The sequence shown here is derived from an EMBL/GenBank/DDBJ whole genome shotgun (WGS) entry which is preliminary data.</text>
</comment>
<feature type="region of interest" description="Disordered" evidence="1">
    <location>
        <begin position="1"/>
        <end position="29"/>
    </location>
</feature>
<sequence length="176" mass="19276">MPAIPVDAPSDTAADLPAEPAAEPEVDTRQPHCWCDDGWTARVIKNDEGDGWAVAMTRDGETEPAFVGPWTMGRDKKNPRPLDAVAFATLVKSASEVRRRHEQQMHAMLHKQVTVSVDAAPVTVTLDIEPDDEHAYATLAAYDEAGTRLAQVRVASTFKLSKASAEAWIENAFRRP</sequence>
<reference evidence="2 3" key="1">
    <citation type="submission" date="2014-12" db="EMBL/GenBank/DDBJ databases">
        <title>Denitrispirillum autotrophicum gen. nov., sp. nov., Denitrifying, Facultatively Autotrophic Bacteria Isolated from Rice Paddy Soil.</title>
        <authorList>
            <person name="Ishii S."/>
            <person name="Ashida N."/>
            <person name="Ohno H."/>
            <person name="Otsuka S."/>
            <person name="Yokota A."/>
            <person name="Senoo K."/>
        </authorList>
    </citation>
    <scope>NUCLEOTIDE SEQUENCE [LARGE SCALE GENOMIC DNA]</scope>
    <source>
        <strain evidence="2 3">TSA66</strain>
    </source>
</reference>
<dbReference type="AlphaFoldDB" id="A0A0C2C089"/>
<evidence type="ECO:0000313" key="2">
    <source>
        <dbReference type="EMBL" id="KIF83721.1"/>
    </source>
</evidence>
<proteinExistence type="predicted"/>
<dbReference type="STRING" id="709839.TSA66_13335"/>
<accession>A0A0C2C089</accession>
<dbReference type="RefSeq" id="WP_040042568.1">
    <property type="nucleotide sequence ID" value="NZ_JWJG01000028.1"/>
</dbReference>
<dbReference type="EMBL" id="JWJG01000028">
    <property type="protein sequence ID" value="KIF83721.1"/>
    <property type="molecule type" value="Genomic_DNA"/>
</dbReference>
<organism evidence="2 3">
    <name type="scientific">Noviherbaspirillum autotrophicum</name>
    <dbReference type="NCBI Taxonomy" id="709839"/>
    <lineage>
        <taxon>Bacteria</taxon>
        <taxon>Pseudomonadati</taxon>
        <taxon>Pseudomonadota</taxon>
        <taxon>Betaproteobacteria</taxon>
        <taxon>Burkholderiales</taxon>
        <taxon>Oxalobacteraceae</taxon>
        <taxon>Noviherbaspirillum</taxon>
    </lineage>
</organism>
<name>A0A0C2C089_9BURK</name>
<keyword evidence="3" id="KW-1185">Reference proteome</keyword>
<protein>
    <submittedName>
        <fullName evidence="2">Uncharacterized protein</fullName>
    </submittedName>
</protein>